<dbReference type="EMBL" id="LXQA010788779">
    <property type="protein sequence ID" value="MCI71062.1"/>
    <property type="molecule type" value="Genomic_DNA"/>
</dbReference>
<dbReference type="AlphaFoldDB" id="A0A392UCD2"/>
<reference evidence="1 2" key="1">
    <citation type="journal article" date="2018" name="Front. Plant Sci.">
        <title>Red Clover (Trifolium pratense) and Zigzag Clover (T. medium) - A Picture of Genomic Similarities and Differences.</title>
        <authorList>
            <person name="Dluhosova J."/>
            <person name="Istvanek J."/>
            <person name="Nedelnik J."/>
            <person name="Repkova J."/>
        </authorList>
    </citation>
    <scope>NUCLEOTIDE SEQUENCE [LARGE SCALE GENOMIC DNA]</scope>
    <source>
        <strain evidence="2">cv. 10/8</strain>
        <tissue evidence="1">Leaf</tissue>
    </source>
</reference>
<protein>
    <submittedName>
        <fullName evidence="1">Uncharacterized protein</fullName>
    </submittedName>
</protein>
<proteinExistence type="predicted"/>
<feature type="non-terminal residue" evidence="1">
    <location>
        <position position="1"/>
    </location>
</feature>
<keyword evidence="2" id="KW-1185">Reference proteome</keyword>
<dbReference type="Proteomes" id="UP000265520">
    <property type="component" value="Unassembled WGS sequence"/>
</dbReference>
<evidence type="ECO:0000313" key="1">
    <source>
        <dbReference type="EMBL" id="MCI71062.1"/>
    </source>
</evidence>
<organism evidence="1 2">
    <name type="scientific">Trifolium medium</name>
    <dbReference type="NCBI Taxonomy" id="97028"/>
    <lineage>
        <taxon>Eukaryota</taxon>
        <taxon>Viridiplantae</taxon>
        <taxon>Streptophyta</taxon>
        <taxon>Embryophyta</taxon>
        <taxon>Tracheophyta</taxon>
        <taxon>Spermatophyta</taxon>
        <taxon>Magnoliopsida</taxon>
        <taxon>eudicotyledons</taxon>
        <taxon>Gunneridae</taxon>
        <taxon>Pentapetalae</taxon>
        <taxon>rosids</taxon>
        <taxon>fabids</taxon>
        <taxon>Fabales</taxon>
        <taxon>Fabaceae</taxon>
        <taxon>Papilionoideae</taxon>
        <taxon>50 kb inversion clade</taxon>
        <taxon>NPAAA clade</taxon>
        <taxon>Hologalegina</taxon>
        <taxon>IRL clade</taxon>
        <taxon>Trifolieae</taxon>
        <taxon>Trifolium</taxon>
    </lineage>
</organism>
<name>A0A392UCD2_9FABA</name>
<accession>A0A392UCD2</accession>
<evidence type="ECO:0000313" key="2">
    <source>
        <dbReference type="Proteomes" id="UP000265520"/>
    </source>
</evidence>
<comment type="caution">
    <text evidence="1">The sequence shown here is derived from an EMBL/GenBank/DDBJ whole genome shotgun (WGS) entry which is preliminary data.</text>
</comment>
<sequence>RRREPNRHPGRTPFTLRILEIRIPRTLEKPPKLETYGGTTDPDEHQEHIDTVLDYYQAHGATKCRLFVLTLKGAL</sequence>